<evidence type="ECO:0000313" key="7">
    <source>
        <dbReference type="Proteomes" id="UP001501470"/>
    </source>
</evidence>
<dbReference type="EMBL" id="BAAAQD010000022">
    <property type="protein sequence ID" value="GAA1551761.1"/>
    <property type="molecule type" value="Genomic_DNA"/>
</dbReference>
<dbReference type="InterPro" id="IPR013785">
    <property type="entry name" value="Aldolase_TIM"/>
</dbReference>
<keyword evidence="4" id="KW-0411">Iron-sulfur</keyword>
<dbReference type="CDD" id="cd01335">
    <property type="entry name" value="Radical_SAM"/>
    <property type="match status" value="1"/>
</dbReference>
<dbReference type="InterPro" id="IPR007197">
    <property type="entry name" value="rSAM"/>
</dbReference>
<keyword evidence="2" id="KW-0479">Metal-binding</keyword>
<comment type="caution">
    <text evidence="6">The sequence shown here is derived from an EMBL/GenBank/DDBJ whole genome shotgun (WGS) entry which is preliminary data.</text>
</comment>
<evidence type="ECO:0000313" key="6">
    <source>
        <dbReference type="EMBL" id="GAA1551761.1"/>
    </source>
</evidence>
<keyword evidence="1" id="KW-0949">S-adenosyl-L-methionine</keyword>
<organism evidence="6 7">
    <name type="scientific">Dactylosporangium maewongense</name>
    <dbReference type="NCBI Taxonomy" id="634393"/>
    <lineage>
        <taxon>Bacteria</taxon>
        <taxon>Bacillati</taxon>
        <taxon>Actinomycetota</taxon>
        <taxon>Actinomycetes</taxon>
        <taxon>Micromonosporales</taxon>
        <taxon>Micromonosporaceae</taxon>
        <taxon>Dactylosporangium</taxon>
    </lineage>
</organism>
<dbReference type="SFLD" id="SFLDG01067">
    <property type="entry name" value="SPASM/twitch_domain_containing"/>
    <property type="match status" value="1"/>
</dbReference>
<evidence type="ECO:0000259" key="5">
    <source>
        <dbReference type="PROSITE" id="PS51918"/>
    </source>
</evidence>
<sequence>MIRRVTRLSAPVPAAPPAASAPAAHASDLGLAASDLAPSAADPGLSASDFKLDSIDLYITSRCNRRCSYCFLPDAYFDRTQHMTPAAVAAIVAWAAGAATEITVLGGEPALHPQFTSIVRDTAATPIRVRTVTNGSRQFRAALPEVRSSLSRVAVSLDAPSAAVVDRLRGRGAFADAVATVADLRAAGVPFDLNCTVLADTVDLVPEMLAYAEDSGAGRLNMHWFSPVGRGASHAADQSVPAAAWRREVLDVVAAYRPARQSFTVDCQIAFDFPVPGADPGACAVQDRTNLQFLPSGAVFACGMLLEDETLAAYHWHDGVLMRRSGDTELSRTAPACAGCPLRPSDGDHHPTCIYNRLAV</sequence>
<keyword evidence="3" id="KW-0408">Iron</keyword>
<keyword evidence="7" id="KW-1185">Reference proteome</keyword>
<dbReference type="Gene3D" id="3.20.20.70">
    <property type="entry name" value="Aldolase class I"/>
    <property type="match status" value="1"/>
</dbReference>
<evidence type="ECO:0000256" key="1">
    <source>
        <dbReference type="ARBA" id="ARBA00022691"/>
    </source>
</evidence>
<dbReference type="Pfam" id="PF04055">
    <property type="entry name" value="Radical_SAM"/>
    <property type="match status" value="1"/>
</dbReference>
<accession>A0ABP4N1Q8</accession>
<proteinExistence type="predicted"/>
<evidence type="ECO:0000256" key="2">
    <source>
        <dbReference type="ARBA" id="ARBA00022723"/>
    </source>
</evidence>
<dbReference type="PANTHER" id="PTHR11228">
    <property type="entry name" value="RADICAL SAM DOMAIN PROTEIN"/>
    <property type="match status" value="1"/>
</dbReference>
<dbReference type="SUPFAM" id="SSF102114">
    <property type="entry name" value="Radical SAM enzymes"/>
    <property type="match status" value="1"/>
</dbReference>
<name>A0ABP4N1Q8_9ACTN</name>
<evidence type="ECO:0000256" key="4">
    <source>
        <dbReference type="ARBA" id="ARBA00023014"/>
    </source>
</evidence>
<protein>
    <recommendedName>
        <fullName evidence="5">Radical SAM core domain-containing protein</fullName>
    </recommendedName>
</protein>
<dbReference type="InterPro" id="IPR006638">
    <property type="entry name" value="Elp3/MiaA/NifB-like_rSAM"/>
</dbReference>
<dbReference type="InterPro" id="IPR050377">
    <property type="entry name" value="Radical_SAM_PqqE_MftC-like"/>
</dbReference>
<reference evidence="7" key="1">
    <citation type="journal article" date="2019" name="Int. J. Syst. Evol. Microbiol.">
        <title>The Global Catalogue of Microorganisms (GCM) 10K type strain sequencing project: providing services to taxonomists for standard genome sequencing and annotation.</title>
        <authorList>
            <consortium name="The Broad Institute Genomics Platform"/>
            <consortium name="The Broad Institute Genome Sequencing Center for Infectious Disease"/>
            <person name="Wu L."/>
            <person name="Ma J."/>
        </authorList>
    </citation>
    <scope>NUCLEOTIDE SEQUENCE [LARGE SCALE GENOMIC DNA]</scope>
    <source>
        <strain evidence="7">JCM 15933</strain>
    </source>
</reference>
<dbReference type="SFLD" id="SFLDS00029">
    <property type="entry name" value="Radical_SAM"/>
    <property type="match status" value="1"/>
</dbReference>
<dbReference type="Proteomes" id="UP001501470">
    <property type="component" value="Unassembled WGS sequence"/>
</dbReference>
<dbReference type="PROSITE" id="PS51918">
    <property type="entry name" value="RADICAL_SAM"/>
    <property type="match status" value="1"/>
</dbReference>
<evidence type="ECO:0000256" key="3">
    <source>
        <dbReference type="ARBA" id="ARBA00023004"/>
    </source>
</evidence>
<dbReference type="SMART" id="SM00729">
    <property type="entry name" value="Elp3"/>
    <property type="match status" value="1"/>
</dbReference>
<dbReference type="PANTHER" id="PTHR11228:SF7">
    <property type="entry name" value="PQQA PEPTIDE CYCLASE"/>
    <property type="match status" value="1"/>
</dbReference>
<feature type="domain" description="Radical SAM core" evidence="5">
    <location>
        <begin position="49"/>
        <end position="260"/>
    </location>
</feature>
<gene>
    <name evidence="6" type="ORF">GCM10009827_085460</name>
</gene>
<dbReference type="InterPro" id="IPR058240">
    <property type="entry name" value="rSAM_sf"/>
</dbReference>